<dbReference type="EMBL" id="AOPZ01000361">
    <property type="protein sequence ID" value="EPH40879.1"/>
    <property type="molecule type" value="Genomic_DNA"/>
</dbReference>
<evidence type="ECO:0000256" key="1">
    <source>
        <dbReference type="SAM" id="MobiDB-lite"/>
    </source>
</evidence>
<evidence type="ECO:0000313" key="3">
    <source>
        <dbReference type="Proteomes" id="UP000014629"/>
    </source>
</evidence>
<dbReference type="AlphaFoldDB" id="S3ZE00"/>
<proteinExistence type="predicted"/>
<comment type="caution">
    <text evidence="2">The sequence shown here is derived from an EMBL/GenBank/DDBJ whole genome shotgun (WGS) entry which is preliminary data.</text>
</comment>
<protein>
    <submittedName>
        <fullName evidence="2">Uncharacterized protein</fullName>
    </submittedName>
</protein>
<accession>S3ZE00</accession>
<feature type="region of interest" description="Disordered" evidence="1">
    <location>
        <begin position="56"/>
        <end position="75"/>
    </location>
</feature>
<reference evidence="2 3" key="1">
    <citation type="submission" date="2013-02" db="EMBL/GenBank/DDBJ databases">
        <title>Draft Genome Sequence of Streptomyces aurantiacus, Which Produces Setomimycin.</title>
        <authorList>
            <person name="Gruening B.A."/>
            <person name="Praeg A."/>
            <person name="Erxleben A."/>
            <person name="Guenther S."/>
            <person name="Mueller M."/>
        </authorList>
    </citation>
    <scope>NUCLEOTIDE SEQUENCE [LARGE SCALE GENOMIC DNA]</scope>
    <source>
        <strain evidence="2 3">JA 4570</strain>
    </source>
</reference>
<organism evidence="2 3">
    <name type="scientific">Streptomyces aurantiacus JA 4570</name>
    <dbReference type="NCBI Taxonomy" id="1286094"/>
    <lineage>
        <taxon>Bacteria</taxon>
        <taxon>Bacillati</taxon>
        <taxon>Actinomycetota</taxon>
        <taxon>Actinomycetes</taxon>
        <taxon>Kitasatosporales</taxon>
        <taxon>Streptomycetaceae</taxon>
        <taxon>Streptomyces</taxon>
        <taxon>Streptomyces aurantiacus group</taxon>
    </lineage>
</organism>
<feature type="compositionally biased region" description="Polar residues" evidence="1">
    <location>
        <begin position="61"/>
        <end position="75"/>
    </location>
</feature>
<evidence type="ECO:0000313" key="2">
    <source>
        <dbReference type="EMBL" id="EPH40879.1"/>
    </source>
</evidence>
<dbReference type="PATRIC" id="fig|1286094.4.peg.6023"/>
<dbReference type="RefSeq" id="WP_016644215.1">
    <property type="nucleotide sequence ID" value="NZ_AOPZ01000361.1"/>
</dbReference>
<keyword evidence="3" id="KW-1185">Reference proteome</keyword>
<dbReference type="Proteomes" id="UP000014629">
    <property type="component" value="Unassembled WGS sequence"/>
</dbReference>
<sequence length="75" mass="8047">MKIYADRLLAETVPDGTFGGARPPRGQRKARRGPDPEAARHRAELAAELSAVAVRRKNARATANTPQDPATRTAA</sequence>
<name>S3ZE00_9ACTN</name>
<feature type="compositionally biased region" description="Basic and acidic residues" evidence="1">
    <location>
        <begin position="32"/>
        <end position="42"/>
    </location>
</feature>
<feature type="region of interest" description="Disordered" evidence="1">
    <location>
        <begin position="13"/>
        <end position="42"/>
    </location>
</feature>
<gene>
    <name evidence="2" type="ORF">STRAU_6094</name>
</gene>